<evidence type="ECO:0000313" key="1">
    <source>
        <dbReference type="EMBL" id="CAA0136646.1"/>
    </source>
</evidence>
<name>A0A5S9RB93_MYCVN</name>
<reference evidence="1 2" key="1">
    <citation type="submission" date="2019-11" db="EMBL/GenBank/DDBJ databases">
        <authorList>
            <person name="Holert J."/>
        </authorList>
    </citation>
    <scope>NUCLEOTIDE SEQUENCE [LARGE SCALE GENOMIC DNA]</scope>
    <source>
        <strain evidence="1">BC8_1</strain>
    </source>
</reference>
<proteinExistence type="predicted"/>
<gene>
    <name evidence="1" type="ORF">AELLOGFF_02089</name>
</gene>
<dbReference type="Proteomes" id="UP000430146">
    <property type="component" value="Unassembled WGS sequence"/>
</dbReference>
<sequence length="34" mass="3687">MSASAVLQTRFPRLVGDAARLVVLLSRINFNLSA</sequence>
<accession>A0A5S9RB93</accession>
<dbReference type="AlphaFoldDB" id="A0A5S9RB93"/>
<keyword evidence="2" id="KW-1185">Reference proteome</keyword>
<dbReference type="EMBL" id="CACSIP010000067">
    <property type="protein sequence ID" value="CAA0136646.1"/>
    <property type="molecule type" value="Genomic_DNA"/>
</dbReference>
<protein>
    <submittedName>
        <fullName evidence="1">Uncharacterized protein</fullName>
    </submittedName>
</protein>
<evidence type="ECO:0000313" key="2">
    <source>
        <dbReference type="Proteomes" id="UP000430146"/>
    </source>
</evidence>
<organism evidence="1 2">
    <name type="scientific">Mycolicibacterium vanbaalenii</name>
    <name type="common">Mycobacterium vanbaalenii</name>
    <dbReference type="NCBI Taxonomy" id="110539"/>
    <lineage>
        <taxon>Bacteria</taxon>
        <taxon>Bacillati</taxon>
        <taxon>Actinomycetota</taxon>
        <taxon>Actinomycetes</taxon>
        <taxon>Mycobacteriales</taxon>
        <taxon>Mycobacteriaceae</taxon>
        <taxon>Mycolicibacterium</taxon>
    </lineage>
</organism>